<name>A0ABQ4ZHY2_9ASTR</name>
<reference evidence="2" key="2">
    <citation type="submission" date="2022-01" db="EMBL/GenBank/DDBJ databases">
        <authorList>
            <person name="Yamashiro T."/>
            <person name="Shiraishi A."/>
            <person name="Satake H."/>
            <person name="Nakayama K."/>
        </authorList>
    </citation>
    <scope>NUCLEOTIDE SEQUENCE</scope>
</reference>
<feature type="compositionally biased region" description="Acidic residues" evidence="1">
    <location>
        <begin position="112"/>
        <end position="140"/>
    </location>
</feature>
<feature type="region of interest" description="Disordered" evidence="1">
    <location>
        <begin position="88"/>
        <end position="156"/>
    </location>
</feature>
<evidence type="ECO:0000313" key="3">
    <source>
        <dbReference type="Proteomes" id="UP001151760"/>
    </source>
</evidence>
<evidence type="ECO:0000313" key="2">
    <source>
        <dbReference type="EMBL" id="GJS89818.1"/>
    </source>
</evidence>
<protein>
    <submittedName>
        <fullName evidence="2">Uncharacterized protein</fullName>
    </submittedName>
</protein>
<evidence type="ECO:0000256" key="1">
    <source>
        <dbReference type="SAM" id="MobiDB-lite"/>
    </source>
</evidence>
<accession>A0ABQ4ZHY2</accession>
<gene>
    <name evidence="2" type="ORF">Tco_0772454</name>
</gene>
<dbReference type="Proteomes" id="UP001151760">
    <property type="component" value="Unassembled WGS sequence"/>
</dbReference>
<organism evidence="2 3">
    <name type="scientific">Tanacetum coccineum</name>
    <dbReference type="NCBI Taxonomy" id="301880"/>
    <lineage>
        <taxon>Eukaryota</taxon>
        <taxon>Viridiplantae</taxon>
        <taxon>Streptophyta</taxon>
        <taxon>Embryophyta</taxon>
        <taxon>Tracheophyta</taxon>
        <taxon>Spermatophyta</taxon>
        <taxon>Magnoliopsida</taxon>
        <taxon>eudicotyledons</taxon>
        <taxon>Gunneridae</taxon>
        <taxon>Pentapetalae</taxon>
        <taxon>asterids</taxon>
        <taxon>campanulids</taxon>
        <taxon>Asterales</taxon>
        <taxon>Asteraceae</taxon>
        <taxon>Asteroideae</taxon>
        <taxon>Anthemideae</taxon>
        <taxon>Anthemidinae</taxon>
        <taxon>Tanacetum</taxon>
    </lineage>
</organism>
<dbReference type="EMBL" id="BQNB010011380">
    <property type="protein sequence ID" value="GJS89818.1"/>
    <property type="molecule type" value="Genomic_DNA"/>
</dbReference>
<sequence length="169" mass="18805">MSSSDSHATITYTFISSDFDLPPWRFKWVFDAEPQSPEAAPQSPEQAPPSPNYVLGLEYLKYVAPSDDEISVEDQPLPMDASPIALSLGYVADSNPEDDLEKDPADYPADRGDDEDEDEESSKDDDDEEEEEFYKEDAEEEHLAPADSAALLTIDPVPLAEEIKPFETD</sequence>
<comment type="caution">
    <text evidence="2">The sequence shown here is derived from an EMBL/GenBank/DDBJ whole genome shotgun (WGS) entry which is preliminary data.</text>
</comment>
<keyword evidence="3" id="KW-1185">Reference proteome</keyword>
<reference evidence="2" key="1">
    <citation type="journal article" date="2022" name="Int. J. Mol. Sci.">
        <title>Draft Genome of Tanacetum Coccineum: Genomic Comparison of Closely Related Tanacetum-Family Plants.</title>
        <authorList>
            <person name="Yamashiro T."/>
            <person name="Shiraishi A."/>
            <person name="Nakayama K."/>
            <person name="Satake H."/>
        </authorList>
    </citation>
    <scope>NUCLEOTIDE SEQUENCE</scope>
</reference>
<feature type="compositionally biased region" description="Basic and acidic residues" evidence="1">
    <location>
        <begin position="102"/>
        <end position="111"/>
    </location>
</feature>
<proteinExistence type="predicted"/>